<feature type="region of interest" description="Disordered" evidence="10">
    <location>
        <begin position="234"/>
        <end position="288"/>
    </location>
</feature>
<keyword evidence="9 11" id="KW-0472">Membrane</keyword>
<feature type="compositionally biased region" description="Basic and acidic residues" evidence="10">
    <location>
        <begin position="234"/>
        <end position="247"/>
    </location>
</feature>
<evidence type="ECO:0000256" key="1">
    <source>
        <dbReference type="ARBA" id="ARBA00004304"/>
    </source>
</evidence>
<reference evidence="12 13" key="1">
    <citation type="journal article" date="2015" name="Genome Biol. Evol.">
        <title>Phylogenomic analyses indicate that early fungi evolved digesting cell walls of algal ancestors of land plants.</title>
        <authorList>
            <person name="Chang Y."/>
            <person name="Wang S."/>
            <person name="Sekimoto S."/>
            <person name="Aerts A.L."/>
            <person name="Choi C."/>
            <person name="Clum A."/>
            <person name="LaButti K.M."/>
            <person name="Lindquist E.A."/>
            <person name="Yee Ngan C."/>
            <person name="Ohm R.A."/>
            <person name="Salamov A.A."/>
            <person name="Grigoriev I.V."/>
            <person name="Spatafora J.W."/>
            <person name="Berbee M.L."/>
        </authorList>
    </citation>
    <scope>NUCLEOTIDE SEQUENCE [LARGE SCALE GENOMIC DNA]</scope>
    <source>
        <strain evidence="12 13">JEL478</strain>
    </source>
</reference>
<comment type="similarity">
    <text evidence="2">Belongs to the TIM21 family.</text>
</comment>
<evidence type="ECO:0000256" key="3">
    <source>
        <dbReference type="ARBA" id="ARBA00020213"/>
    </source>
</evidence>
<keyword evidence="8" id="KW-0496">Mitochondrion</keyword>
<proteinExistence type="inferred from homology"/>
<evidence type="ECO:0000313" key="13">
    <source>
        <dbReference type="Proteomes" id="UP000070544"/>
    </source>
</evidence>
<evidence type="ECO:0000256" key="2">
    <source>
        <dbReference type="ARBA" id="ARBA00010867"/>
    </source>
</evidence>
<name>A0A139AY89_GONPJ</name>
<keyword evidence="6" id="KW-0809">Transit peptide</keyword>
<evidence type="ECO:0000313" key="12">
    <source>
        <dbReference type="EMBL" id="KXS21712.1"/>
    </source>
</evidence>
<feature type="compositionally biased region" description="Pro residues" evidence="10">
    <location>
        <begin position="269"/>
        <end position="283"/>
    </location>
</feature>
<dbReference type="Pfam" id="PF08294">
    <property type="entry name" value="TIM21"/>
    <property type="match status" value="1"/>
</dbReference>
<feature type="region of interest" description="Disordered" evidence="10">
    <location>
        <begin position="341"/>
        <end position="363"/>
    </location>
</feature>
<comment type="subcellular location">
    <subcellularLocation>
        <location evidence="1">Mitochondrion membrane</location>
        <topology evidence="1">Single-pass membrane protein</topology>
    </subcellularLocation>
</comment>
<evidence type="ECO:0000256" key="10">
    <source>
        <dbReference type="SAM" id="MobiDB-lite"/>
    </source>
</evidence>
<feature type="compositionally biased region" description="Pro residues" evidence="10">
    <location>
        <begin position="349"/>
        <end position="360"/>
    </location>
</feature>
<evidence type="ECO:0000256" key="6">
    <source>
        <dbReference type="ARBA" id="ARBA00022946"/>
    </source>
</evidence>
<evidence type="ECO:0000256" key="8">
    <source>
        <dbReference type="ARBA" id="ARBA00023128"/>
    </source>
</evidence>
<dbReference type="InterPro" id="IPR038552">
    <property type="entry name" value="Tim21_IMS_sf"/>
</dbReference>
<dbReference type="GO" id="GO:0030150">
    <property type="term" value="P:protein import into mitochondrial matrix"/>
    <property type="evidence" value="ECO:0007669"/>
    <property type="project" value="InterPro"/>
</dbReference>
<dbReference type="GO" id="GO:0005744">
    <property type="term" value="C:TIM23 mitochondrial import inner membrane translocase complex"/>
    <property type="evidence" value="ECO:0007669"/>
    <property type="project" value="InterPro"/>
</dbReference>
<sequence length="413" mass="45217">MHCTKLRRTISDSRSSRAVAALTADYETSGFHFKSPYVSNPTLNFACARRTRTPCCPTDHVARSSRMDRRWASTFVEQDRFKPPTFLNTITSRIQGGTRWMVNTSVVVGGVLVFGYLMYTVGSELFGESSSTTVFRELLDRVKADERVGALVGVPIRGTVDHTSRARTVKTVNHHIVQDPVTGQQKMIVRFYLQGPKSTGTVHGELLPDQSGAHWVPYYLYVDVPGQGLPSERIVVEDHRPPPPKKEERKKRGLFSFDSSQPVHVPLSKQPPAPSPAAPPAPEPDTLTRITDSLTTARDFILGQFAGQPLPPPPPELVDAAKRAADTAKDGLTDVAKWARTVVGKEPQEPPPPPPSPPPVPRERTWAEYFGFAAPPEHVQTPIVKAEVGSKGGSVGEVGGVWRTLMGAIEGKK</sequence>
<evidence type="ECO:0000256" key="9">
    <source>
        <dbReference type="ARBA" id="ARBA00023136"/>
    </source>
</evidence>
<evidence type="ECO:0000256" key="4">
    <source>
        <dbReference type="ARBA" id="ARBA00020726"/>
    </source>
</evidence>
<keyword evidence="5 11" id="KW-0812">Transmembrane</keyword>
<evidence type="ECO:0000256" key="7">
    <source>
        <dbReference type="ARBA" id="ARBA00022989"/>
    </source>
</evidence>
<dbReference type="OrthoDB" id="2132527at2759"/>
<dbReference type="EMBL" id="KQ965732">
    <property type="protein sequence ID" value="KXS21712.1"/>
    <property type="molecule type" value="Genomic_DNA"/>
</dbReference>
<dbReference type="STRING" id="1344416.A0A139AY89"/>
<keyword evidence="7 11" id="KW-1133">Transmembrane helix</keyword>
<dbReference type="InterPro" id="IPR013261">
    <property type="entry name" value="Tim21"/>
</dbReference>
<evidence type="ECO:0000256" key="5">
    <source>
        <dbReference type="ARBA" id="ARBA00022692"/>
    </source>
</evidence>
<feature type="transmembrane region" description="Helical" evidence="11">
    <location>
        <begin position="100"/>
        <end position="119"/>
    </location>
</feature>
<protein>
    <recommendedName>
        <fullName evidence="4">Mitochondrial import inner membrane translocase subunit TIM21</fullName>
    </recommendedName>
    <alternativeName>
        <fullName evidence="3">Mitochondrial import inner membrane translocase subunit Tim21</fullName>
    </alternativeName>
</protein>
<gene>
    <name evidence="12" type="ORF">M427DRAFT_27301</name>
</gene>
<dbReference type="Gene3D" id="3.10.450.320">
    <property type="entry name" value="Mitochondrial import inner membrane translocase subunit Tim21"/>
    <property type="match status" value="1"/>
</dbReference>
<organism evidence="12 13">
    <name type="scientific">Gonapodya prolifera (strain JEL478)</name>
    <name type="common">Monoblepharis prolifera</name>
    <dbReference type="NCBI Taxonomy" id="1344416"/>
    <lineage>
        <taxon>Eukaryota</taxon>
        <taxon>Fungi</taxon>
        <taxon>Fungi incertae sedis</taxon>
        <taxon>Chytridiomycota</taxon>
        <taxon>Chytridiomycota incertae sedis</taxon>
        <taxon>Monoblepharidomycetes</taxon>
        <taxon>Monoblepharidales</taxon>
        <taxon>Gonapodyaceae</taxon>
        <taxon>Gonapodya</taxon>
    </lineage>
</organism>
<accession>A0A139AY89</accession>
<dbReference type="PANTHER" id="PTHR13032">
    <property type="entry name" value="MITOCHONDRIAL IMPORT INNER MEMBRANE TRANSLOCASE SUBUNIT TIM21"/>
    <property type="match status" value="1"/>
</dbReference>
<keyword evidence="13" id="KW-1185">Reference proteome</keyword>
<dbReference type="Proteomes" id="UP000070544">
    <property type="component" value="Unassembled WGS sequence"/>
</dbReference>
<dbReference type="PANTHER" id="PTHR13032:SF6">
    <property type="entry name" value="MITOCHONDRIAL IMPORT INNER MEMBRANE TRANSLOCASE SUBUNIT TIM21"/>
    <property type="match status" value="1"/>
</dbReference>
<evidence type="ECO:0000256" key="11">
    <source>
        <dbReference type="SAM" id="Phobius"/>
    </source>
</evidence>
<dbReference type="AlphaFoldDB" id="A0A139AY89"/>